<reference evidence="4 5" key="1">
    <citation type="submission" date="2020-08" db="EMBL/GenBank/DDBJ databases">
        <title>Functional genomics of gut bacteria from endangered species of beetles.</title>
        <authorList>
            <person name="Carlos-Shanley C."/>
        </authorList>
    </citation>
    <scope>NUCLEOTIDE SEQUENCE [LARGE SCALE GENOMIC DNA]</scope>
    <source>
        <strain evidence="4 5">S00179</strain>
    </source>
</reference>
<dbReference type="PANTHER" id="PTHR33121">
    <property type="entry name" value="CYCLIC DI-GMP PHOSPHODIESTERASE PDEF"/>
    <property type="match status" value="1"/>
</dbReference>
<protein>
    <submittedName>
        <fullName evidence="4">EAL domain-containing protein (Putative c-di-GMP-specific phosphodiesterase class I)</fullName>
    </submittedName>
</protein>
<comment type="caution">
    <text evidence="4">The sequence shown here is derived from an EMBL/GenBank/DDBJ whole genome shotgun (WGS) entry which is preliminary data.</text>
</comment>
<name>A0A7W7KHC1_PSENT</name>
<feature type="domain" description="EAL" evidence="3">
    <location>
        <begin position="140"/>
        <end position="393"/>
    </location>
</feature>
<dbReference type="Pfam" id="PF00072">
    <property type="entry name" value="Response_reg"/>
    <property type="match status" value="1"/>
</dbReference>
<evidence type="ECO:0000313" key="4">
    <source>
        <dbReference type="EMBL" id="MBB4862530.1"/>
    </source>
</evidence>
<sequence>MRHQRILIVEDQPFQREYLLNLFREQGVQHLRAAEDGAEALRWLELEPFDLVVSDLMMPGLDGVQLIQRLATLRQPPLLAIMTSAPRRLMGSACMVARAHGITVLDQIAKPARAPAIRRLLEKLVSRLEREERRSQPALPAPTREELQQALAQGQLRAWFQPKASLIDGRIVAAEALVRWEHPQHGILRPNSFMTQLSAAGLDEALLWAMLGQALQAQAEWVQMGLRLSVAVNLPTHLLDDPELPDRLAAFVAARGGVPAHIVFELLECSSTATPANYYAGTCRLRMKGFGLAQDDFGQGYSSLYNLVSTPFTELKIDRALVHGCVDDEGLSAALESIVKLGRQLGLEVIAEGVEHPDELALLRRLRCDCAQGYLISEPVPAAVLTRLLQQERAAIAH</sequence>
<dbReference type="PROSITE" id="PS50110">
    <property type="entry name" value="RESPONSE_REGULATORY"/>
    <property type="match status" value="1"/>
</dbReference>
<keyword evidence="1" id="KW-0597">Phosphoprotein</keyword>
<dbReference type="CDD" id="cd01948">
    <property type="entry name" value="EAL"/>
    <property type="match status" value="1"/>
</dbReference>
<accession>A0A7W7KHC1</accession>
<evidence type="ECO:0000256" key="1">
    <source>
        <dbReference type="PROSITE-ProRule" id="PRU00169"/>
    </source>
</evidence>
<dbReference type="Gene3D" id="3.20.20.450">
    <property type="entry name" value="EAL domain"/>
    <property type="match status" value="1"/>
</dbReference>
<dbReference type="PANTHER" id="PTHR33121:SF79">
    <property type="entry name" value="CYCLIC DI-GMP PHOSPHODIESTERASE PDED-RELATED"/>
    <property type="match status" value="1"/>
</dbReference>
<dbReference type="EMBL" id="JACHLI010000004">
    <property type="protein sequence ID" value="MBB4862530.1"/>
    <property type="molecule type" value="Genomic_DNA"/>
</dbReference>
<dbReference type="GO" id="GO:0071111">
    <property type="term" value="F:cyclic-guanylate-specific phosphodiesterase activity"/>
    <property type="evidence" value="ECO:0007669"/>
    <property type="project" value="InterPro"/>
</dbReference>
<dbReference type="PROSITE" id="PS50883">
    <property type="entry name" value="EAL"/>
    <property type="match status" value="1"/>
</dbReference>
<dbReference type="InterPro" id="IPR001789">
    <property type="entry name" value="Sig_transdc_resp-reg_receiver"/>
</dbReference>
<dbReference type="CDD" id="cd00156">
    <property type="entry name" value="REC"/>
    <property type="match status" value="1"/>
</dbReference>
<dbReference type="RefSeq" id="WP_184587077.1">
    <property type="nucleotide sequence ID" value="NZ_JACHLI010000004.1"/>
</dbReference>
<dbReference type="Proteomes" id="UP000566995">
    <property type="component" value="Unassembled WGS sequence"/>
</dbReference>
<dbReference type="AlphaFoldDB" id="A0A7W7KHC1"/>
<dbReference type="SMART" id="SM00052">
    <property type="entry name" value="EAL"/>
    <property type="match status" value="1"/>
</dbReference>
<dbReference type="InterPro" id="IPR001633">
    <property type="entry name" value="EAL_dom"/>
</dbReference>
<dbReference type="InterPro" id="IPR011006">
    <property type="entry name" value="CheY-like_superfamily"/>
</dbReference>
<proteinExistence type="predicted"/>
<dbReference type="InterPro" id="IPR035919">
    <property type="entry name" value="EAL_sf"/>
</dbReference>
<dbReference type="InterPro" id="IPR050706">
    <property type="entry name" value="Cyclic-di-GMP_PDE-like"/>
</dbReference>
<evidence type="ECO:0000313" key="5">
    <source>
        <dbReference type="Proteomes" id="UP000566995"/>
    </source>
</evidence>
<dbReference type="SMART" id="SM00448">
    <property type="entry name" value="REC"/>
    <property type="match status" value="1"/>
</dbReference>
<feature type="modified residue" description="4-aspartylphosphate" evidence="1">
    <location>
        <position position="55"/>
    </location>
</feature>
<evidence type="ECO:0000259" key="2">
    <source>
        <dbReference type="PROSITE" id="PS50110"/>
    </source>
</evidence>
<feature type="domain" description="Response regulatory" evidence="2">
    <location>
        <begin position="5"/>
        <end position="125"/>
    </location>
</feature>
<evidence type="ECO:0000259" key="3">
    <source>
        <dbReference type="PROSITE" id="PS50883"/>
    </source>
</evidence>
<dbReference type="SUPFAM" id="SSF52172">
    <property type="entry name" value="CheY-like"/>
    <property type="match status" value="1"/>
</dbReference>
<dbReference type="Gene3D" id="3.40.50.2300">
    <property type="match status" value="1"/>
</dbReference>
<organism evidence="4 5">
    <name type="scientific">Pseudomonas nitroreducens</name>
    <dbReference type="NCBI Taxonomy" id="46680"/>
    <lineage>
        <taxon>Bacteria</taxon>
        <taxon>Pseudomonadati</taxon>
        <taxon>Pseudomonadota</taxon>
        <taxon>Gammaproteobacteria</taxon>
        <taxon>Pseudomonadales</taxon>
        <taxon>Pseudomonadaceae</taxon>
        <taxon>Pseudomonas</taxon>
    </lineage>
</organism>
<dbReference type="Pfam" id="PF00563">
    <property type="entry name" value="EAL"/>
    <property type="match status" value="1"/>
</dbReference>
<dbReference type="GO" id="GO:0000160">
    <property type="term" value="P:phosphorelay signal transduction system"/>
    <property type="evidence" value="ECO:0007669"/>
    <property type="project" value="InterPro"/>
</dbReference>
<dbReference type="SUPFAM" id="SSF141868">
    <property type="entry name" value="EAL domain-like"/>
    <property type="match status" value="1"/>
</dbReference>
<gene>
    <name evidence="4" type="ORF">HNP46_001374</name>
</gene>